<dbReference type="AlphaFoldDB" id="A0A815W3I8"/>
<accession>A0A815W3I8</accession>
<reference evidence="2" key="1">
    <citation type="submission" date="2021-02" db="EMBL/GenBank/DDBJ databases">
        <authorList>
            <person name="Nowell W R."/>
        </authorList>
    </citation>
    <scope>NUCLEOTIDE SEQUENCE</scope>
</reference>
<evidence type="ECO:0000313" key="2">
    <source>
        <dbReference type="EMBL" id="CAF1538163.1"/>
    </source>
</evidence>
<gene>
    <name evidence="2" type="ORF">VCS650_LOCUS43935</name>
</gene>
<name>A0A815W3I8_9BILA</name>
<dbReference type="EMBL" id="CAJNON010006111">
    <property type="protein sequence ID" value="CAF1538163.1"/>
    <property type="molecule type" value="Genomic_DNA"/>
</dbReference>
<evidence type="ECO:0000256" key="1">
    <source>
        <dbReference type="SAM" id="MobiDB-lite"/>
    </source>
</evidence>
<dbReference type="Proteomes" id="UP000663891">
    <property type="component" value="Unassembled WGS sequence"/>
</dbReference>
<feature type="region of interest" description="Disordered" evidence="1">
    <location>
        <begin position="1"/>
        <end position="24"/>
    </location>
</feature>
<protein>
    <submittedName>
        <fullName evidence="2">Uncharacterized protein</fullName>
    </submittedName>
</protein>
<organism evidence="2 3">
    <name type="scientific">Adineta steineri</name>
    <dbReference type="NCBI Taxonomy" id="433720"/>
    <lineage>
        <taxon>Eukaryota</taxon>
        <taxon>Metazoa</taxon>
        <taxon>Spiralia</taxon>
        <taxon>Gnathifera</taxon>
        <taxon>Rotifera</taxon>
        <taxon>Eurotatoria</taxon>
        <taxon>Bdelloidea</taxon>
        <taxon>Adinetida</taxon>
        <taxon>Adinetidae</taxon>
        <taxon>Adineta</taxon>
    </lineage>
</organism>
<proteinExistence type="predicted"/>
<comment type="caution">
    <text evidence="2">The sequence shown here is derived from an EMBL/GenBank/DDBJ whole genome shotgun (WGS) entry which is preliminary data.</text>
</comment>
<evidence type="ECO:0000313" key="3">
    <source>
        <dbReference type="Proteomes" id="UP000663891"/>
    </source>
</evidence>
<sequence>HKIEATEVEIPTTTVSDSAHAKPP</sequence>
<feature type="non-terminal residue" evidence="2">
    <location>
        <position position="1"/>
    </location>
</feature>